<evidence type="ECO:0000313" key="3">
    <source>
        <dbReference type="Proteomes" id="UP000032120"/>
    </source>
</evidence>
<gene>
    <name evidence="2" type="ORF">SD72_06790</name>
</gene>
<keyword evidence="3" id="KW-1185">Reference proteome</keyword>
<organism evidence="2 3">
    <name type="scientific">Leucobacter komagatae</name>
    <dbReference type="NCBI Taxonomy" id="55969"/>
    <lineage>
        <taxon>Bacteria</taxon>
        <taxon>Bacillati</taxon>
        <taxon>Actinomycetota</taxon>
        <taxon>Actinomycetes</taxon>
        <taxon>Micrococcales</taxon>
        <taxon>Microbacteriaceae</taxon>
        <taxon>Leucobacter</taxon>
    </lineage>
</organism>
<dbReference type="Proteomes" id="UP000032120">
    <property type="component" value="Unassembled WGS sequence"/>
</dbReference>
<name>A0A0D0H6R3_9MICO</name>
<feature type="signal peptide" evidence="1">
    <location>
        <begin position="1"/>
        <end position="33"/>
    </location>
</feature>
<evidence type="ECO:0000313" key="2">
    <source>
        <dbReference type="EMBL" id="KIP52880.1"/>
    </source>
</evidence>
<proteinExistence type="predicted"/>
<keyword evidence="1" id="KW-0732">Signal</keyword>
<reference evidence="2 3" key="1">
    <citation type="submission" date="2015-01" db="EMBL/GenBank/DDBJ databases">
        <title>Draft genome sequence of Leucobacter komagatae strain VKM ST2845.</title>
        <authorList>
            <person name="Karlyshev A.V."/>
            <person name="Kudryashova E.B."/>
        </authorList>
    </citation>
    <scope>NUCLEOTIDE SEQUENCE [LARGE SCALE GENOMIC DNA]</scope>
    <source>
        <strain evidence="2 3">VKM ST2845</strain>
    </source>
</reference>
<feature type="chain" id="PRO_5002211094" description="Lipoprotein" evidence="1">
    <location>
        <begin position="34"/>
        <end position="165"/>
    </location>
</feature>
<comment type="caution">
    <text evidence="2">The sequence shown here is derived from an EMBL/GenBank/DDBJ whole genome shotgun (WGS) entry which is preliminary data.</text>
</comment>
<sequence length="165" mass="16856">MAAMRGSRGFARTLLVAAGACAGAALLMGCAQSSSTVTITYEADGSTAKESFTPKDIACIPGGGAFGLQFTDEPFYQLSVSEGEPGQIEVALFDEKSLLHFESDSADVRSAAADDGSVEYVVSAKSDSVALVDLAGVEPGPEPDLSGVPKHSGSIEATFRCVPDA</sequence>
<protein>
    <recommendedName>
        <fullName evidence="4">Lipoprotein</fullName>
    </recommendedName>
</protein>
<evidence type="ECO:0008006" key="4">
    <source>
        <dbReference type="Google" id="ProtNLM"/>
    </source>
</evidence>
<dbReference type="EMBL" id="JXSQ01000006">
    <property type="protein sequence ID" value="KIP52880.1"/>
    <property type="molecule type" value="Genomic_DNA"/>
</dbReference>
<accession>A0A0D0H6R3</accession>
<dbReference type="PROSITE" id="PS51257">
    <property type="entry name" value="PROKAR_LIPOPROTEIN"/>
    <property type="match status" value="1"/>
</dbReference>
<evidence type="ECO:0000256" key="1">
    <source>
        <dbReference type="SAM" id="SignalP"/>
    </source>
</evidence>
<dbReference type="AlphaFoldDB" id="A0A0D0H6R3"/>